<dbReference type="Proteomes" id="UP001432322">
    <property type="component" value="Unassembled WGS sequence"/>
</dbReference>
<evidence type="ECO:0000313" key="2">
    <source>
        <dbReference type="EMBL" id="GMT16420.1"/>
    </source>
</evidence>
<evidence type="ECO:0000313" key="3">
    <source>
        <dbReference type="EMBL" id="GMT16466.1"/>
    </source>
</evidence>
<proteinExistence type="predicted"/>
<comment type="caution">
    <text evidence="1">The sequence shown here is derived from an EMBL/GenBank/DDBJ whole genome shotgun (WGS) entry which is preliminary data.</text>
</comment>
<dbReference type="EMBL" id="BTSY01000002">
    <property type="protein sequence ID" value="GMT16466.1"/>
    <property type="molecule type" value="Genomic_DNA"/>
</dbReference>
<evidence type="ECO:0000313" key="5">
    <source>
        <dbReference type="Proteomes" id="UP001432322"/>
    </source>
</evidence>
<protein>
    <submittedName>
        <fullName evidence="1">Uncharacterized protein</fullName>
    </submittedName>
</protein>
<sequence>MKSIQYFQQHRIVSNSLHQISSFSSFSPLLSSAPLHPLPSLHLNISLLFHSPHFSSILLSSLQFSSSIICSSASIL</sequence>
<name>A0AAV5VCG2_9BILA</name>
<dbReference type="EMBL" id="BTSY01000320">
    <property type="protein sequence ID" value="GMT37888.1"/>
    <property type="molecule type" value="Genomic_DNA"/>
</dbReference>
<dbReference type="EMBL" id="BTSY01000002">
    <property type="protein sequence ID" value="GMT16420.1"/>
    <property type="molecule type" value="Genomic_DNA"/>
</dbReference>
<dbReference type="EMBL" id="BTSY01000002">
    <property type="protein sequence ID" value="GMT16416.1"/>
    <property type="molecule type" value="Genomic_DNA"/>
</dbReference>
<organism evidence="1 5">
    <name type="scientific">Pristionchus fissidentatus</name>
    <dbReference type="NCBI Taxonomy" id="1538716"/>
    <lineage>
        <taxon>Eukaryota</taxon>
        <taxon>Metazoa</taxon>
        <taxon>Ecdysozoa</taxon>
        <taxon>Nematoda</taxon>
        <taxon>Chromadorea</taxon>
        <taxon>Rhabditida</taxon>
        <taxon>Rhabditina</taxon>
        <taxon>Diplogasteromorpha</taxon>
        <taxon>Diplogasteroidea</taxon>
        <taxon>Neodiplogasteridae</taxon>
        <taxon>Pristionchus</taxon>
    </lineage>
</organism>
<keyword evidence="5" id="KW-1185">Reference proteome</keyword>
<gene>
    <name evidence="4" type="ORF">PFISCL1PPCAC_29185</name>
    <name evidence="1" type="ORF">PFISCL1PPCAC_7713</name>
    <name evidence="2" type="ORF">PFISCL1PPCAC_7717</name>
    <name evidence="3" type="ORF">PFISCL1PPCAC_7763</name>
</gene>
<accession>A0AAV5VCG2</accession>
<evidence type="ECO:0000313" key="4">
    <source>
        <dbReference type="EMBL" id="GMT37888.1"/>
    </source>
</evidence>
<reference evidence="1" key="1">
    <citation type="submission" date="2023-10" db="EMBL/GenBank/DDBJ databases">
        <title>Genome assembly of Pristionchus species.</title>
        <authorList>
            <person name="Yoshida K."/>
            <person name="Sommer R.J."/>
        </authorList>
    </citation>
    <scope>NUCLEOTIDE SEQUENCE</scope>
    <source>
        <strain evidence="1">RS5133</strain>
    </source>
</reference>
<feature type="non-terminal residue" evidence="1">
    <location>
        <position position="76"/>
    </location>
</feature>
<dbReference type="AlphaFoldDB" id="A0AAV5VCG2"/>
<evidence type="ECO:0000313" key="1">
    <source>
        <dbReference type="EMBL" id="GMT16416.1"/>
    </source>
</evidence>